<sequence>MLALAAMESRDRSKAGTVSQKPTHIHIYKMRSTSLLSLLFLILILSHVNIDAKPDKGSMNSVHLINEESCEKTMKGHQQGSENKSNKGGFEDEDYIYTQSVP</sequence>
<feature type="region of interest" description="Disordered" evidence="1">
    <location>
        <begin position="1"/>
        <end position="21"/>
    </location>
</feature>
<evidence type="ECO:0000313" key="2">
    <source>
        <dbReference type="EMBL" id="CAI9271907.1"/>
    </source>
</evidence>
<organism evidence="2 3">
    <name type="scientific">Lactuca saligna</name>
    <name type="common">Willowleaf lettuce</name>
    <dbReference type="NCBI Taxonomy" id="75948"/>
    <lineage>
        <taxon>Eukaryota</taxon>
        <taxon>Viridiplantae</taxon>
        <taxon>Streptophyta</taxon>
        <taxon>Embryophyta</taxon>
        <taxon>Tracheophyta</taxon>
        <taxon>Spermatophyta</taxon>
        <taxon>Magnoliopsida</taxon>
        <taxon>eudicotyledons</taxon>
        <taxon>Gunneridae</taxon>
        <taxon>Pentapetalae</taxon>
        <taxon>asterids</taxon>
        <taxon>campanulids</taxon>
        <taxon>Asterales</taxon>
        <taxon>Asteraceae</taxon>
        <taxon>Cichorioideae</taxon>
        <taxon>Cichorieae</taxon>
        <taxon>Lactucinae</taxon>
        <taxon>Lactuca</taxon>
    </lineage>
</organism>
<reference evidence="2" key="1">
    <citation type="submission" date="2023-04" db="EMBL/GenBank/DDBJ databases">
        <authorList>
            <person name="Vijverberg K."/>
            <person name="Xiong W."/>
            <person name="Schranz E."/>
        </authorList>
    </citation>
    <scope>NUCLEOTIDE SEQUENCE</scope>
</reference>
<evidence type="ECO:0000313" key="3">
    <source>
        <dbReference type="Proteomes" id="UP001177003"/>
    </source>
</evidence>
<dbReference type="EMBL" id="OX465078">
    <property type="protein sequence ID" value="CAI9271907.1"/>
    <property type="molecule type" value="Genomic_DNA"/>
</dbReference>
<proteinExistence type="predicted"/>
<gene>
    <name evidence="2" type="ORF">LSALG_LOCUS12160</name>
</gene>
<dbReference type="AlphaFoldDB" id="A0AA35YDI7"/>
<protein>
    <submittedName>
        <fullName evidence="2">Uncharacterized protein</fullName>
    </submittedName>
</protein>
<accession>A0AA35YDI7</accession>
<name>A0AA35YDI7_LACSI</name>
<dbReference type="Proteomes" id="UP001177003">
    <property type="component" value="Chromosome 2"/>
</dbReference>
<feature type="region of interest" description="Disordered" evidence="1">
    <location>
        <begin position="71"/>
        <end position="102"/>
    </location>
</feature>
<evidence type="ECO:0000256" key="1">
    <source>
        <dbReference type="SAM" id="MobiDB-lite"/>
    </source>
</evidence>
<keyword evidence="3" id="KW-1185">Reference proteome</keyword>